<dbReference type="RefSeq" id="WP_222226839.1">
    <property type="nucleotide sequence ID" value="NZ_CP081846.1"/>
</dbReference>
<dbReference type="InterPro" id="IPR004636">
    <property type="entry name" value="AcOrn/SuccOrn_fam"/>
</dbReference>
<evidence type="ECO:0000256" key="4">
    <source>
        <dbReference type="ARBA" id="ARBA00022898"/>
    </source>
</evidence>
<dbReference type="GO" id="GO:0042802">
    <property type="term" value="F:identical protein binding"/>
    <property type="evidence" value="ECO:0007669"/>
    <property type="project" value="TreeGrafter"/>
</dbReference>
<dbReference type="GO" id="GO:0003992">
    <property type="term" value="F:N2-acetyl-L-ornithine:2-oxoglutarate 5-aminotransferase activity"/>
    <property type="evidence" value="ECO:0007669"/>
    <property type="project" value="UniProtKB-UniRule"/>
</dbReference>
<proteinExistence type="inferred from homology"/>
<comment type="similarity">
    <text evidence="5">Belongs to the class-III pyridoxal-phosphate-dependent aminotransferase family. ArgD subfamily.</text>
</comment>
<dbReference type="NCBIfam" id="TIGR00707">
    <property type="entry name" value="argD"/>
    <property type="match status" value="1"/>
</dbReference>
<dbReference type="InterPro" id="IPR049704">
    <property type="entry name" value="Aminotrans_3_PPA_site"/>
</dbReference>
<comment type="subcellular location">
    <subcellularLocation>
        <location evidence="5">Cytoplasm</location>
    </subcellularLocation>
</comment>
<keyword evidence="2 5" id="KW-0028">Amino-acid biosynthesis</keyword>
<sequence>MSHLFPNYARDEIDLVDGSGSYVFDQNGEKYLDFMSGIAVSNLGHKNPKVMAAITQQAEKIWHSSNLYTSSLQEKVAEKLTMGKNYLAFFCNSGTEANEAAIKLARKATGRSKILSFEQSFHGRTYGALSATGQPALQAGFFPIVEGFEYLPYNQLEPLKQQLNEQVAAVMLEVIQGEGGIIPAEKEWLQAVAQLCKENGSLLIIDEIQTGMGRTGTFFAFEDYQIEPDIITIAKALANGIPVGAMLGKAALADAFGPGTHGTTFGGNNLAMNVADCVVSEINQPEFLASVAEKGSYLMGELSKLSDTSEKVLDVRGKGLMVGIELDSPETLQQTVQELKKQHLLAIKAGKNVLRLLPPLTISQQELKDGIEIIQSVLNKNNG</sequence>
<keyword evidence="1 5" id="KW-0032">Aminotransferase</keyword>
<dbReference type="PANTHER" id="PTHR11986:SF79">
    <property type="entry name" value="ACETYLORNITHINE AMINOTRANSFERASE, MITOCHONDRIAL"/>
    <property type="match status" value="1"/>
</dbReference>
<dbReference type="Proteomes" id="UP001254770">
    <property type="component" value="Unassembled WGS sequence"/>
</dbReference>
<dbReference type="InterPro" id="IPR015424">
    <property type="entry name" value="PyrdxlP-dep_Trfase"/>
</dbReference>
<accession>A0AAW8T8N9</accession>
<dbReference type="SUPFAM" id="SSF53383">
    <property type="entry name" value="PLP-dependent transferases"/>
    <property type="match status" value="1"/>
</dbReference>
<feature type="binding site" evidence="5">
    <location>
        <position position="264"/>
    </location>
    <ligand>
        <name>pyridoxal 5'-phosphate</name>
        <dbReference type="ChEBI" id="CHEBI:597326"/>
    </ligand>
</feature>
<dbReference type="AlphaFoldDB" id="A0AAW8T8N9"/>
<dbReference type="NCBIfam" id="NF002797">
    <property type="entry name" value="PRK02936.1"/>
    <property type="match status" value="1"/>
</dbReference>
<feature type="binding site" evidence="5">
    <location>
        <begin position="94"/>
        <end position="95"/>
    </location>
    <ligand>
        <name>pyridoxal 5'-phosphate</name>
        <dbReference type="ChEBI" id="CHEBI:597326"/>
    </ligand>
</feature>
<dbReference type="Gene3D" id="3.40.640.10">
    <property type="entry name" value="Type I PLP-dependent aspartate aminotransferase-like (Major domain)"/>
    <property type="match status" value="1"/>
</dbReference>
<dbReference type="Pfam" id="PF00202">
    <property type="entry name" value="Aminotran_3"/>
    <property type="match status" value="1"/>
</dbReference>
<protein>
    <recommendedName>
        <fullName evidence="5">Acetylornithine aminotransferase</fullName>
        <shortName evidence="5">ACOAT</shortName>
        <ecNumber evidence="5">2.6.1.11</ecNumber>
    </recommendedName>
</protein>
<dbReference type="NCBIfam" id="NF002325">
    <property type="entry name" value="PRK01278.1"/>
    <property type="match status" value="1"/>
</dbReference>
<dbReference type="HAMAP" id="MF_01107">
    <property type="entry name" value="ArgD_aminotrans_3"/>
    <property type="match status" value="1"/>
</dbReference>
<name>A0AAW8T8N9_9ENTE</name>
<evidence type="ECO:0000256" key="1">
    <source>
        <dbReference type="ARBA" id="ARBA00022576"/>
    </source>
</evidence>
<comment type="catalytic activity">
    <reaction evidence="5">
        <text>N(2)-acetyl-L-ornithine + 2-oxoglutarate = N-acetyl-L-glutamate 5-semialdehyde + L-glutamate</text>
        <dbReference type="Rhea" id="RHEA:18049"/>
        <dbReference type="ChEBI" id="CHEBI:16810"/>
        <dbReference type="ChEBI" id="CHEBI:29123"/>
        <dbReference type="ChEBI" id="CHEBI:29985"/>
        <dbReference type="ChEBI" id="CHEBI:57805"/>
        <dbReference type="EC" id="2.6.1.11"/>
    </reaction>
</comment>
<dbReference type="InterPro" id="IPR015421">
    <property type="entry name" value="PyrdxlP-dep_Trfase_major"/>
</dbReference>
<dbReference type="PIRSF" id="PIRSF000521">
    <property type="entry name" value="Transaminase_4ab_Lys_Orn"/>
    <property type="match status" value="1"/>
</dbReference>
<evidence type="ECO:0000313" key="7">
    <source>
        <dbReference type="Proteomes" id="UP001254770"/>
    </source>
</evidence>
<dbReference type="CDD" id="cd00610">
    <property type="entry name" value="OAT_like"/>
    <property type="match status" value="1"/>
</dbReference>
<keyword evidence="4 5" id="KW-0663">Pyridoxal phosphate</keyword>
<keyword evidence="5" id="KW-0055">Arginine biosynthesis</keyword>
<dbReference type="InterPro" id="IPR015422">
    <property type="entry name" value="PyrdxlP-dep_Trfase_small"/>
</dbReference>
<comment type="caution">
    <text evidence="6">The sequence shown here is derived from an EMBL/GenBank/DDBJ whole genome shotgun (WGS) entry which is preliminary data.</text>
</comment>
<dbReference type="Gene3D" id="3.90.1150.10">
    <property type="entry name" value="Aspartate Aminotransferase, domain 1"/>
    <property type="match status" value="1"/>
</dbReference>
<evidence type="ECO:0000256" key="3">
    <source>
        <dbReference type="ARBA" id="ARBA00022679"/>
    </source>
</evidence>
<evidence type="ECO:0000256" key="5">
    <source>
        <dbReference type="HAMAP-Rule" id="MF_01107"/>
    </source>
</evidence>
<dbReference type="InterPro" id="IPR005814">
    <property type="entry name" value="Aminotrans_3"/>
</dbReference>
<feature type="modified residue" description="N6-(pyridoxal phosphate)lysine" evidence="5">
    <location>
        <position position="235"/>
    </location>
</feature>
<feature type="binding site" evidence="5">
    <location>
        <position position="263"/>
    </location>
    <ligand>
        <name>N(2)-acetyl-L-ornithine</name>
        <dbReference type="ChEBI" id="CHEBI:57805"/>
    </ligand>
</feature>
<gene>
    <name evidence="5" type="primary">argD</name>
    <name evidence="6" type="ORF">P7D69_07450</name>
</gene>
<dbReference type="FunFam" id="3.40.640.10:FF:000004">
    <property type="entry name" value="Acetylornithine aminotransferase"/>
    <property type="match status" value="1"/>
</dbReference>
<evidence type="ECO:0000313" key="6">
    <source>
        <dbReference type="EMBL" id="MDT2544166.1"/>
    </source>
</evidence>
<feature type="binding site" evidence="5">
    <location>
        <position position="121"/>
    </location>
    <ligand>
        <name>pyridoxal 5'-phosphate</name>
        <dbReference type="ChEBI" id="CHEBI:597326"/>
    </ligand>
</feature>
<comment type="pathway">
    <text evidence="5">Amino-acid biosynthesis; L-arginine biosynthesis; N(2)-acetyl-L-ornithine from L-glutamate: step 4/4.</text>
</comment>
<reference evidence="6" key="1">
    <citation type="submission" date="2023-03" db="EMBL/GenBank/DDBJ databases">
        <authorList>
            <person name="Shen W."/>
            <person name="Cai J."/>
        </authorList>
    </citation>
    <scope>NUCLEOTIDE SEQUENCE</scope>
    <source>
        <strain evidence="6">Y15</strain>
    </source>
</reference>
<keyword evidence="5" id="KW-0963">Cytoplasm</keyword>
<dbReference type="GO" id="GO:0005737">
    <property type="term" value="C:cytoplasm"/>
    <property type="evidence" value="ECO:0007669"/>
    <property type="project" value="UniProtKB-SubCell"/>
</dbReference>
<dbReference type="PROSITE" id="PS00600">
    <property type="entry name" value="AA_TRANSFER_CLASS_3"/>
    <property type="match status" value="1"/>
</dbReference>
<organism evidence="6 7">
    <name type="scientific">Enterococcus raffinosus</name>
    <dbReference type="NCBI Taxonomy" id="71452"/>
    <lineage>
        <taxon>Bacteria</taxon>
        <taxon>Bacillati</taxon>
        <taxon>Bacillota</taxon>
        <taxon>Bacilli</taxon>
        <taxon>Lactobacillales</taxon>
        <taxon>Enterococcaceae</taxon>
        <taxon>Enterococcus</taxon>
    </lineage>
</organism>
<evidence type="ECO:0000256" key="2">
    <source>
        <dbReference type="ARBA" id="ARBA00022605"/>
    </source>
</evidence>
<dbReference type="EC" id="2.6.1.11" evidence="5"/>
<comment type="cofactor">
    <cofactor evidence="5">
        <name>pyridoxal 5'-phosphate</name>
        <dbReference type="ChEBI" id="CHEBI:597326"/>
    </cofactor>
    <text evidence="5">Binds 1 pyridoxal phosphate per subunit.</text>
</comment>
<dbReference type="InterPro" id="IPR050103">
    <property type="entry name" value="Class-III_PLP-dep_AT"/>
</dbReference>
<dbReference type="PANTHER" id="PTHR11986">
    <property type="entry name" value="AMINOTRANSFERASE CLASS III"/>
    <property type="match status" value="1"/>
</dbReference>
<dbReference type="GO" id="GO:0030170">
    <property type="term" value="F:pyridoxal phosphate binding"/>
    <property type="evidence" value="ECO:0007669"/>
    <property type="project" value="InterPro"/>
</dbReference>
<comment type="subunit">
    <text evidence="5">Homodimer.</text>
</comment>
<feature type="binding site" evidence="5">
    <location>
        <position position="124"/>
    </location>
    <ligand>
        <name>N(2)-acetyl-L-ornithine</name>
        <dbReference type="ChEBI" id="CHEBI:57805"/>
    </ligand>
</feature>
<keyword evidence="3 5" id="KW-0808">Transferase</keyword>
<comment type="miscellaneous">
    <text evidence="5">May also have succinyldiaminopimelate aminotransferase activity, thus carrying out the corresponding step in lysine biosynthesis.</text>
</comment>
<feature type="binding site" evidence="5">
    <location>
        <begin position="206"/>
        <end position="209"/>
    </location>
    <ligand>
        <name>pyridoxal 5'-phosphate</name>
        <dbReference type="ChEBI" id="CHEBI:597326"/>
    </ligand>
</feature>
<dbReference type="GO" id="GO:0006526">
    <property type="term" value="P:L-arginine biosynthetic process"/>
    <property type="evidence" value="ECO:0007669"/>
    <property type="project" value="UniProtKB-UniRule"/>
</dbReference>
<dbReference type="EMBL" id="JARPXL010000005">
    <property type="protein sequence ID" value="MDT2544166.1"/>
    <property type="molecule type" value="Genomic_DNA"/>
</dbReference>